<comment type="caution">
    <text evidence="7">The sequence shown here is derived from an EMBL/GenBank/DDBJ whole genome shotgun (WGS) entry which is preliminary data.</text>
</comment>
<evidence type="ECO:0000256" key="4">
    <source>
        <dbReference type="ARBA" id="ARBA00023159"/>
    </source>
</evidence>
<proteinExistence type="inferred from homology"/>
<gene>
    <name evidence="7" type="ORF">DB30_00980</name>
</gene>
<dbReference type="InterPro" id="IPR000847">
    <property type="entry name" value="LysR_HTH_N"/>
</dbReference>
<evidence type="ECO:0000256" key="2">
    <source>
        <dbReference type="ARBA" id="ARBA00023015"/>
    </source>
</evidence>
<dbReference type="InterPro" id="IPR036390">
    <property type="entry name" value="WH_DNA-bd_sf"/>
</dbReference>
<dbReference type="PANTHER" id="PTHR30346:SF26">
    <property type="entry name" value="HYDROGEN PEROXIDE-INDUCIBLE GENES ACTIVATOR"/>
    <property type="match status" value="1"/>
</dbReference>
<protein>
    <submittedName>
        <fullName evidence="7">Hydrogen peroxide-inducible activator</fullName>
    </submittedName>
</protein>
<dbReference type="PRINTS" id="PR00039">
    <property type="entry name" value="HTHLYSR"/>
</dbReference>
<dbReference type="PANTHER" id="PTHR30346">
    <property type="entry name" value="TRANSCRIPTIONAL DUAL REGULATOR HCAR-RELATED"/>
    <property type="match status" value="1"/>
</dbReference>
<dbReference type="EMBL" id="JMCC02000117">
    <property type="protein sequence ID" value="KIG12817.1"/>
    <property type="molecule type" value="Genomic_DNA"/>
</dbReference>
<dbReference type="SUPFAM" id="SSF53850">
    <property type="entry name" value="Periplasmic binding protein-like II"/>
    <property type="match status" value="1"/>
</dbReference>
<dbReference type="SUPFAM" id="SSF46785">
    <property type="entry name" value="Winged helix' DNA-binding domain"/>
    <property type="match status" value="1"/>
</dbReference>
<dbReference type="Gene3D" id="1.10.10.10">
    <property type="entry name" value="Winged helix-like DNA-binding domain superfamily/Winged helix DNA-binding domain"/>
    <property type="match status" value="1"/>
</dbReference>
<dbReference type="CDD" id="cd08411">
    <property type="entry name" value="PBP2_OxyR"/>
    <property type="match status" value="1"/>
</dbReference>
<dbReference type="AlphaFoldDB" id="A0A0C2CYB0"/>
<keyword evidence="2" id="KW-0805">Transcription regulation</keyword>
<dbReference type="Pfam" id="PF03466">
    <property type="entry name" value="LysR_substrate"/>
    <property type="match status" value="1"/>
</dbReference>
<dbReference type="PROSITE" id="PS50931">
    <property type="entry name" value="HTH_LYSR"/>
    <property type="match status" value="1"/>
</dbReference>
<dbReference type="RefSeq" id="WP_052556913.1">
    <property type="nucleotide sequence ID" value="NZ_JMCC02000117.1"/>
</dbReference>
<dbReference type="FunFam" id="1.10.10.10:FF:000001">
    <property type="entry name" value="LysR family transcriptional regulator"/>
    <property type="match status" value="1"/>
</dbReference>
<keyword evidence="4" id="KW-0010">Activator</keyword>
<evidence type="ECO:0000313" key="8">
    <source>
        <dbReference type="Proteomes" id="UP000031599"/>
    </source>
</evidence>
<evidence type="ECO:0000256" key="1">
    <source>
        <dbReference type="ARBA" id="ARBA00009437"/>
    </source>
</evidence>
<keyword evidence="3" id="KW-0238">DNA-binding</keyword>
<dbReference type="GO" id="GO:0003677">
    <property type="term" value="F:DNA binding"/>
    <property type="evidence" value="ECO:0007669"/>
    <property type="project" value="UniProtKB-KW"/>
</dbReference>
<evidence type="ECO:0000313" key="7">
    <source>
        <dbReference type="EMBL" id="KIG12817.1"/>
    </source>
</evidence>
<reference evidence="7 8" key="1">
    <citation type="submission" date="2014-12" db="EMBL/GenBank/DDBJ databases">
        <title>Genome assembly of Enhygromyxa salina DSM 15201.</title>
        <authorList>
            <person name="Sharma G."/>
            <person name="Subramanian S."/>
        </authorList>
    </citation>
    <scope>NUCLEOTIDE SEQUENCE [LARGE SCALE GENOMIC DNA]</scope>
    <source>
        <strain evidence="7 8">DSM 15201</strain>
    </source>
</reference>
<evidence type="ECO:0000256" key="3">
    <source>
        <dbReference type="ARBA" id="ARBA00023125"/>
    </source>
</evidence>
<comment type="similarity">
    <text evidence="1">Belongs to the LysR transcriptional regulatory family.</text>
</comment>
<dbReference type="Gene3D" id="3.40.190.10">
    <property type="entry name" value="Periplasmic binding protein-like II"/>
    <property type="match status" value="2"/>
</dbReference>
<sequence>MRFASLPITLRQLQYACAVAEQRSFRKAAALCHVSQPSLSAQIAELERMLEVQLFERDRRGVLLTRAGEAVIPRARALLLAADDVVDIATRHADPLAGLLRVGVIPTIGPYLLPDLDPALREAFPKLRLQWTEDKTETLVGMLGAGDLDVALLALEAEIGELEYAKVGEDPFVLAAPRGHALAARRSAVTLETLADAKVYLLDDGHCFREQAADLCAATGAEQQEFRATSLTTLVQLTGSGDGVTILPSLAVEVENRRAQLVIRKFRRPAPRRTIVFAWRRGSALADSLRELADPARRALAVATRGG</sequence>
<evidence type="ECO:0000259" key="6">
    <source>
        <dbReference type="PROSITE" id="PS50931"/>
    </source>
</evidence>
<dbReference type="GO" id="GO:0003700">
    <property type="term" value="F:DNA-binding transcription factor activity"/>
    <property type="evidence" value="ECO:0007669"/>
    <property type="project" value="InterPro"/>
</dbReference>
<name>A0A0C2CYB0_9BACT</name>
<organism evidence="7 8">
    <name type="scientific">Enhygromyxa salina</name>
    <dbReference type="NCBI Taxonomy" id="215803"/>
    <lineage>
        <taxon>Bacteria</taxon>
        <taxon>Pseudomonadati</taxon>
        <taxon>Myxococcota</taxon>
        <taxon>Polyangia</taxon>
        <taxon>Nannocystales</taxon>
        <taxon>Nannocystaceae</taxon>
        <taxon>Enhygromyxa</taxon>
    </lineage>
</organism>
<keyword evidence="5" id="KW-0804">Transcription</keyword>
<dbReference type="Pfam" id="PF00126">
    <property type="entry name" value="HTH_1"/>
    <property type="match status" value="1"/>
</dbReference>
<dbReference type="InterPro" id="IPR036388">
    <property type="entry name" value="WH-like_DNA-bd_sf"/>
</dbReference>
<dbReference type="Proteomes" id="UP000031599">
    <property type="component" value="Unassembled WGS sequence"/>
</dbReference>
<dbReference type="InterPro" id="IPR005119">
    <property type="entry name" value="LysR_subst-bd"/>
</dbReference>
<feature type="domain" description="HTH lysR-type" evidence="6">
    <location>
        <begin position="8"/>
        <end position="65"/>
    </location>
</feature>
<dbReference type="GO" id="GO:0032993">
    <property type="term" value="C:protein-DNA complex"/>
    <property type="evidence" value="ECO:0007669"/>
    <property type="project" value="TreeGrafter"/>
</dbReference>
<evidence type="ECO:0000256" key="5">
    <source>
        <dbReference type="ARBA" id="ARBA00023163"/>
    </source>
</evidence>
<accession>A0A0C2CYB0</accession>